<keyword evidence="4" id="KW-0256">Endoplasmic reticulum</keyword>
<evidence type="ECO:0000313" key="7">
    <source>
        <dbReference type="EMBL" id="KJE97061.1"/>
    </source>
</evidence>
<dbReference type="FunCoup" id="A0A0D2UPZ2">
    <property type="interactions" value="185"/>
</dbReference>
<evidence type="ECO:0000256" key="2">
    <source>
        <dbReference type="ARBA" id="ARBA00010799"/>
    </source>
</evidence>
<keyword evidence="6" id="KW-0472">Membrane</keyword>
<evidence type="ECO:0000313" key="8">
    <source>
        <dbReference type="Proteomes" id="UP000008743"/>
    </source>
</evidence>
<evidence type="ECO:0000256" key="5">
    <source>
        <dbReference type="ARBA" id="ARBA00022989"/>
    </source>
</evidence>
<keyword evidence="8" id="KW-1185">Reference proteome</keyword>
<dbReference type="Pfam" id="PF04420">
    <property type="entry name" value="CHD5"/>
    <property type="match status" value="1"/>
</dbReference>
<dbReference type="InterPro" id="IPR029012">
    <property type="entry name" value="Helix_hairpin_bin_sf"/>
</dbReference>
<dbReference type="GO" id="GO:0071816">
    <property type="term" value="P:tail-anchored membrane protein insertion into ER membrane"/>
    <property type="evidence" value="ECO:0007669"/>
    <property type="project" value="InterPro"/>
</dbReference>
<reference evidence="8" key="1">
    <citation type="submission" date="2011-02" db="EMBL/GenBank/DDBJ databases">
        <title>The Genome Sequence of Capsaspora owczarzaki ATCC 30864.</title>
        <authorList>
            <person name="Russ C."/>
            <person name="Cuomo C."/>
            <person name="Burger G."/>
            <person name="Gray M.W."/>
            <person name="Holland P.W.H."/>
            <person name="King N."/>
            <person name="Lang F.B.F."/>
            <person name="Roger A.J."/>
            <person name="Ruiz-Trillo I."/>
            <person name="Young S.K."/>
            <person name="Zeng Q."/>
            <person name="Gargeya S."/>
            <person name="Alvarado L."/>
            <person name="Berlin A."/>
            <person name="Chapman S.B."/>
            <person name="Chen Z."/>
            <person name="Freedman E."/>
            <person name="Gellesch M."/>
            <person name="Goldberg J."/>
            <person name="Griggs A."/>
            <person name="Gujja S."/>
            <person name="Heilman E."/>
            <person name="Heiman D."/>
            <person name="Howarth C."/>
            <person name="Mehta T."/>
            <person name="Neiman D."/>
            <person name="Pearson M."/>
            <person name="Roberts A."/>
            <person name="Saif S."/>
            <person name="Shea T."/>
            <person name="Shenoy N."/>
            <person name="Sisk P."/>
            <person name="Stolte C."/>
            <person name="Sykes S."/>
            <person name="White J."/>
            <person name="Yandava C."/>
            <person name="Haas B."/>
            <person name="Nusbaum C."/>
            <person name="Birren B."/>
        </authorList>
    </citation>
    <scope>NUCLEOTIDE SEQUENCE</scope>
    <source>
        <strain evidence="8">ATCC 30864</strain>
    </source>
</reference>
<proteinExistence type="inferred from homology"/>
<comment type="subcellular location">
    <subcellularLocation>
        <location evidence="1">Endoplasmic reticulum membrane</location>
        <topology evidence="1">Multi-pass membrane protein</topology>
    </subcellularLocation>
</comment>
<organism evidence="7 8">
    <name type="scientific">Capsaspora owczarzaki (strain ATCC 30864)</name>
    <dbReference type="NCBI Taxonomy" id="595528"/>
    <lineage>
        <taxon>Eukaryota</taxon>
        <taxon>Filasterea</taxon>
        <taxon>Capsaspora</taxon>
    </lineage>
</organism>
<evidence type="ECO:0000256" key="1">
    <source>
        <dbReference type="ARBA" id="ARBA00004477"/>
    </source>
</evidence>
<dbReference type="PANTHER" id="PTHR42650">
    <property type="entry name" value="TAIL-ANCHORED PROTEIN INSERTION RECEPTOR WRB"/>
    <property type="match status" value="1"/>
</dbReference>
<evidence type="ECO:0000256" key="6">
    <source>
        <dbReference type="ARBA" id="ARBA00023136"/>
    </source>
</evidence>
<comment type="similarity">
    <text evidence="2">Belongs to the WRB/GET1 family.</text>
</comment>
<dbReference type="OrthoDB" id="69461at2759"/>
<accession>A0A0D2UPZ2</accession>
<keyword evidence="5" id="KW-1133">Transmembrane helix</keyword>
<dbReference type="eggNOG" id="KOG4253">
    <property type="taxonomic scope" value="Eukaryota"/>
</dbReference>
<evidence type="ECO:0000256" key="4">
    <source>
        <dbReference type="ARBA" id="ARBA00022824"/>
    </source>
</evidence>
<dbReference type="PhylomeDB" id="A0A0D2UPZ2"/>
<dbReference type="PANTHER" id="PTHR42650:SF1">
    <property type="entry name" value="GUIDED ENTRY OF TAIL-ANCHORED PROTEINS FACTOR 1"/>
    <property type="match status" value="1"/>
</dbReference>
<dbReference type="RefSeq" id="XP_004343417.1">
    <property type="nucleotide sequence ID" value="XM_004343367.2"/>
</dbReference>
<name>A0A0D2UPZ2_CAPO3</name>
<protein>
    <recommendedName>
        <fullName evidence="9">Tail-anchored protein insertion receptor WRB</fullName>
    </recommendedName>
</protein>
<dbReference type="EMBL" id="KE346373">
    <property type="protein sequence ID" value="KJE97061.1"/>
    <property type="molecule type" value="Genomic_DNA"/>
</dbReference>
<dbReference type="GO" id="GO:0043495">
    <property type="term" value="F:protein-membrane adaptor activity"/>
    <property type="evidence" value="ECO:0007669"/>
    <property type="project" value="TreeGrafter"/>
</dbReference>
<dbReference type="GO" id="GO:0043529">
    <property type="term" value="C:GET complex"/>
    <property type="evidence" value="ECO:0007669"/>
    <property type="project" value="TreeGrafter"/>
</dbReference>
<sequence length="175" mass="20196">MIFDVAAVDVFLFLFLFEFMRRRSAQIAAWVLDKVQPQSESASERETSELQRQVDELTEQQRPLSMQDDFAKYMKIDRQLIKLKKELQTRRAAASTAVKYNSKKLTSVVWWAALVFQGLLMYRYRGTVIFSLPSSSVYPLERLMAYRSGGELGSISGVIWILVCRRVVSVVLDQI</sequence>
<dbReference type="Proteomes" id="UP000008743">
    <property type="component" value="Unassembled WGS sequence"/>
</dbReference>
<evidence type="ECO:0008006" key="9">
    <source>
        <dbReference type="Google" id="ProtNLM"/>
    </source>
</evidence>
<dbReference type="STRING" id="595528.A0A0D2UPZ2"/>
<dbReference type="InParanoid" id="A0A0D2UPZ2"/>
<dbReference type="Gene3D" id="1.10.287.660">
    <property type="entry name" value="Helix hairpin bin"/>
    <property type="match status" value="1"/>
</dbReference>
<dbReference type="GO" id="GO:0005789">
    <property type="term" value="C:endoplasmic reticulum membrane"/>
    <property type="evidence" value="ECO:0007669"/>
    <property type="project" value="UniProtKB-SubCell"/>
</dbReference>
<evidence type="ECO:0000256" key="3">
    <source>
        <dbReference type="ARBA" id="ARBA00022692"/>
    </source>
</evidence>
<keyword evidence="3" id="KW-0812">Transmembrane</keyword>
<gene>
    <name evidence="7" type="ORF">CAOG_007543</name>
</gene>
<dbReference type="AlphaFoldDB" id="A0A0D2UPZ2"/>
<dbReference type="InterPro" id="IPR028945">
    <property type="entry name" value="Get1"/>
</dbReference>